<evidence type="ECO:0008006" key="4">
    <source>
        <dbReference type="Google" id="ProtNLM"/>
    </source>
</evidence>
<keyword evidence="3" id="KW-1185">Reference proteome</keyword>
<proteinExistence type="predicted"/>
<dbReference type="Proteomes" id="UP000001072">
    <property type="component" value="Unassembled WGS sequence"/>
</dbReference>
<dbReference type="VEuPathDB" id="FungiDB:MELLADRAFT_109031"/>
<gene>
    <name evidence="2" type="ORF">MELLADRAFT_109031</name>
</gene>
<name>F4RV35_MELLP</name>
<feature type="signal peptide" evidence="1">
    <location>
        <begin position="1"/>
        <end position="21"/>
    </location>
</feature>
<dbReference type="RefSeq" id="XP_007412938.1">
    <property type="nucleotide sequence ID" value="XM_007412876.1"/>
</dbReference>
<protein>
    <recommendedName>
        <fullName evidence="4">Secreted protein</fullName>
    </recommendedName>
</protein>
<dbReference type="AlphaFoldDB" id="F4RV35"/>
<dbReference type="InParanoid" id="F4RV35"/>
<dbReference type="HOGENOM" id="CLU_1816227_0_0_1"/>
<evidence type="ECO:0000256" key="1">
    <source>
        <dbReference type="SAM" id="SignalP"/>
    </source>
</evidence>
<accession>F4RV35</accession>
<organism evidence="3">
    <name type="scientific">Melampsora larici-populina (strain 98AG31 / pathotype 3-4-7)</name>
    <name type="common">Poplar leaf rust fungus</name>
    <dbReference type="NCBI Taxonomy" id="747676"/>
    <lineage>
        <taxon>Eukaryota</taxon>
        <taxon>Fungi</taxon>
        <taxon>Dikarya</taxon>
        <taxon>Basidiomycota</taxon>
        <taxon>Pucciniomycotina</taxon>
        <taxon>Pucciniomycetes</taxon>
        <taxon>Pucciniales</taxon>
        <taxon>Melampsoraceae</taxon>
        <taxon>Melampsora</taxon>
    </lineage>
</organism>
<sequence length="142" mass="15955">MHLRVSLLLVFTCFFIQTSPASRLPNRNLLTTTSTVPGEETITCNHQSPLIMKRERIIEFIQSFCLEIMGEEFGGTQAHLGMKEIYTIIPNPINPKEATHLILETNCGRYLTRPTDECNIGEEDKQGGMVTDGCSIWTAKPI</sequence>
<dbReference type="KEGG" id="mlr:MELLADRAFT_109031"/>
<dbReference type="EMBL" id="GL883122">
    <property type="protein sequence ID" value="EGG03824.1"/>
    <property type="molecule type" value="Genomic_DNA"/>
</dbReference>
<reference evidence="3" key="1">
    <citation type="journal article" date="2011" name="Proc. Natl. Acad. Sci. U.S.A.">
        <title>Obligate biotrophy features unraveled by the genomic analysis of rust fungi.</title>
        <authorList>
            <person name="Duplessis S."/>
            <person name="Cuomo C.A."/>
            <person name="Lin Y.-C."/>
            <person name="Aerts A."/>
            <person name="Tisserant E."/>
            <person name="Veneault-Fourrey C."/>
            <person name="Joly D.L."/>
            <person name="Hacquard S."/>
            <person name="Amselem J."/>
            <person name="Cantarel B.L."/>
            <person name="Chiu R."/>
            <person name="Coutinho P.M."/>
            <person name="Feau N."/>
            <person name="Field M."/>
            <person name="Frey P."/>
            <person name="Gelhaye E."/>
            <person name="Goldberg J."/>
            <person name="Grabherr M.G."/>
            <person name="Kodira C.D."/>
            <person name="Kohler A."/>
            <person name="Kuees U."/>
            <person name="Lindquist E.A."/>
            <person name="Lucas S.M."/>
            <person name="Mago R."/>
            <person name="Mauceli E."/>
            <person name="Morin E."/>
            <person name="Murat C."/>
            <person name="Pangilinan J.L."/>
            <person name="Park R."/>
            <person name="Pearson M."/>
            <person name="Quesneville H."/>
            <person name="Rouhier N."/>
            <person name="Sakthikumar S."/>
            <person name="Salamov A.A."/>
            <person name="Schmutz J."/>
            <person name="Selles B."/>
            <person name="Shapiro H."/>
            <person name="Tanguay P."/>
            <person name="Tuskan G.A."/>
            <person name="Henrissat B."/>
            <person name="Van de Peer Y."/>
            <person name="Rouze P."/>
            <person name="Ellis J.G."/>
            <person name="Dodds P.N."/>
            <person name="Schein J.E."/>
            <person name="Zhong S."/>
            <person name="Hamelin R.C."/>
            <person name="Grigoriev I.V."/>
            <person name="Szabo L.J."/>
            <person name="Martin F."/>
        </authorList>
    </citation>
    <scope>NUCLEOTIDE SEQUENCE [LARGE SCALE GENOMIC DNA]</scope>
    <source>
        <strain evidence="3">98AG31 / pathotype 3-4-7</strain>
    </source>
</reference>
<evidence type="ECO:0000313" key="2">
    <source>
        <dbReference type="EMBL" id="EGG03824.1"/>
    </source>
</evidence>
<evidence type="ECO:0000313" key="3">
    <source>
        <dbReference type="Proteomes" id="UP000001072"/>
    </source>
</evidence>
<dbReference type="GeneID" id="18923634"/>
<keyword evidence="1" id="KW-0732">Signal</keyword>
<dbReference type="OrthoDB" id="2498321at2759"/>
<feature type="chain" id="PRO_5003321803" description="Secreted protein" evidence="1">
    <location>
        <begin position="22"/>
        <end position="142"/>
    </location>
</feature>